<dbReference type="Gene3D" id="3.30.70.20">
    <property type="match status" value="1"/>
</dbReference>
<keyword evidence="2" id="KW-0004">4Fe-4S</keyword>
<keyword evidence="10" id="KW-1185">Reference proteome</keyword>
<evidence type="ECO:0000256" key="4">
    <source>
        <dbReference type="ARBA" id="ARBA00022982"/>
    </source>
</evidence>
<reference evidence="9 10" key="1">
    <citation type="submission" date="2022-08" db="EMBL/GenBank/DDBJ databases">
        <title>Proteogenomics of the novel Dehalobacterium formicoaceticum strain EZ94 highlights a key role of methyltransferases during anaerobic dichloromethane degradation.</title>
        <authorList>
            <person name="Wasmund K."/>
        </authorList>
    </citation>
    <scope>NUCLEOTIDE SEQUENCE [LARGE SCALE GENOMIC DNA]</scope>
    <source>
        <strain evidence="9 10">EZ94</strain>
    </source>
</reference>
<dbReference type="PROSITE" id="PS00198">
    <property type="entry name" value="4FE4S_FER_1"/>
    <property type="match status" value="1"/>
</dbReference>
<dbReference type="Proteomes" id="UP001524944">
    <property type="component" value="Unassembled WGS sequence"/>
</dbReference>
<keyword evidence="4" id="KW-0249">Electron transport</keyword>
<evidence type="ECO:0000256" key="5">
    <source>
        <dbReference type="ARBA" id="ARBA00023004"/>
    </source>
</evidence>
<keyword evidence="6" id="KW-0411">Iron-sulfur</keyword>
<organism evidence="9 10">
    <name type="scientific">Dehalobacterium formicoaceticum</name>
    <dbReference type="NCBI Taxonomy" id="51515"/>
    <lineage>
        <taxon>Bacteria</taxon>
        <taxon>Bacillati</taxon>
        <taxon>Bacillota</taxon>
        <taxon>Clostridia</taxon>
        <taxon>Eubacteriales</taxon>
        <taxon>Peptococcaceae</taxon>
        <taxon>Dehalobacterium</taxon>
    </lineage>
</organism>
<evidence type="ECO:0000256" key="7">
    <source>
        <dbReference type="SAM" id="Phobius"/>
    </source>
</evidence>
<sequence>MGIFLISVLLALLFGRIYCGWICPIHTVTRGITWIKKKLHIKSFRIPVSLTKPWVRISVFGLFIALFIFIMVSGKQLPVLPTFFSIGIIVALFFPEELWHRYLCPYGALMSFPARKAKYAMDIDPGACNSCGRCMRICPAKAVEKGEHHYDILKKDCLVCMDCSRGCKQKSIRYRTEAR</sequence>
<dbReference type="InterPro" id="IPR017896">
    <property type="entry name" value="4Fe4S_Fe-S-bd"/>
</dbReference>
<gene>
    <name evidence="9" type="ORF">NVS47_03025</name>
</gene>
<feature type="transmembrane region" description="Helical" evidence="7">
    <location>
        <begin position="79"/>
        <end position="95"/>
    </location>
</feature>
<dbReference type="Pfam" id="PF12801">
    <property type="entry name" value="Fer4_5"/>
    <property type="match status" value="1"/>
</dbReference>
<dbReference type="PANTHER" id="PTHR30176:SF3">
    <property type="entry name" value="FERREDOXIN-TYPE PROTEIN NAPH"/>
    <property type="match status" value="1"/>
</dbReference>
<dbReference type="PROSITE" id="PS51379">
    <property type="entry name" value="4FE4S_FER_2"/>
    <property type="match status" value="1"/>
</dbReference>
<feature type="domain" description="4Fe-4S ferredoxin-type" evidence="8">
    <location>
        <begin position="119"/>
        <end position="148"/>
    </location>
</feature>
<keyword evidence="5" id="KW-0408">Iron</keyword>
<comment type="caution">
    <text evidence="9">The sequence shown here is derived from an EMBL/GenBank/DDBJ whole genome shotgun (WGS) entry which is preliminary data.</text>
</comment>
<keyword evidence="7" id="KW-0812">Transmembrane</keyword>
<keyword evidence="1" id="KW-0813">Transport</keyword>
<dbReference type="SUPFAM" id="SSF54862">
    <property type="entry name" value="4Fe-4S ferredoxins"/>
    <property type="match status" value="1"/>
</dbReference>
<protein>
    <submittedName>
        <fullName evidence="9">4Fe-4S binding protein</fullName>
    </submittedName>
</protein>
<dbReference type="Pfam" id="PF12838">
    <property type="entry name" value="Fer4_7"/>
    <property type="match status" value="1"/>
</dbReference>
<evidence type="ECO:0000313" key="9">
    <source>
        <dbReference type="EMBL" id="MCR6544494.1"/>
    </source>
</evidence>
<evidence type="ECO:0000256" key="6">
    <source>
        <dbReference type="ARBA" id="ARBA00023014"/>
    </source>
</evidence>
<accession>A0ABT1Y3J9</accession>
<name>A0ABT1Y3J9_9FIRM</name>
<dbReference type="InterPro" id="IPR017900">
    <property type="entry name" value="4Fe4S_Fe_S_CS"/>
</dbReference>
<keyword evidence="7" id="KW-1133">Transmembrane helix</keyword>
<dbReference type="RefSeq" id="WP_089609960.1">
    <property type="nucleotide sequence ID" value="NZ_CP022121.1"/>
</dbReference>
<evidence type="ECO:0000256" key="1">
    <source>
        <dbReference type="ARBA" id="ARBA00022448"/>
    </source>
</evidence>
<dbReference type="EMBL" id="JANPWE010000001">
    <property type="protein sequence ID" value="MCR6544494.1"/>
    <property type="molecule type" value="Genomic_DNA"/>
</dbReference>
<keyword evidence="7" id="KW-0472">Membrane</keyword>
<evidence type="ECO:0000313" key="10">
    <source>
        <dbReference type="Proteomes" id="UP001524944"/>
    </source>
</evidence>
<evidence type="ECO:0000256" key="3">
    <source>
        <dbReference type="ARBA" id="ARBA00022723"/>
    </source>
</evidence>
<dbReference type="InterPro" id="IPR051684">
    <property type="entry name" value="Electron_Trans/Redox"/>
</dbReference>
<feature type="transmembrane region" description="Helical" evidence="7">
    <location>
        <begin position="54"/>
        <end position="72"/>
    </location>
</feature>
<dbReference type="PANTHER" id="PTHR30176">
    <property type="entry name" value="FERREDOXIN-TYPE PROTEIN NAPH"/>
    <property type="match status" value="1"/>
</dbReference>
<evidence type="ECO:0000256" key="2">
    <source>
        <dbReference type="ARBA" id="ARBA00022485"/>
    </source>
</evidence>
<keyword evidence="3" id="KW-0479">Metal-binding</keyword>
<proteinExistence type="predicted"/>
<evidence type="ECO:0000259" key="8">
    <source>
        <dbReference type="PROSITE" id="PS51379"/>
    </source>
</evidence>